<organism evidence="2 3">
    <name type="scientific">Clonostachys solani</name>
    <dbReference type="NCBI Taxonomy" id="160281"/>
    <lineage>
        <taxon>Eukaryota</taxon>
        <taxon>Fungi</taxon>
        <taxon>Dikarya</taxon>
        <taxon>Ascomycota</taxon>
        <taxon>Pezizomycotina</taxon>
        <taxon>Sordariomycetes</taxon>
        <taxon>Hypocreomycetidae</taxon>
        <taxon>Hypocreales</taxon>
        <taxon>Bionectriaceae</taxon>
        <taxon>Clonostachys</taxon>
    </lineage>
</organism>
<proteinExistence type="predicted"/>
<evidence type="ECO:0000313" key="3">
    <source>
        <dbReference type="Proteomes" id="UP000775872"/>
    </source>
</evidence>
<dbReference type="OrthoDB" id="5133123at2759"/>
<keyword evidence="1" id="KW-0732">Signal</keyword>
<comment type="caution">
    <text evidence="2">The sequence shown here is derived from an EMBL/GenBank/DDBJ whole genome shotgun (WGS) entry which is preliminary data.</text>
</comment>
<protein>
    <submittedName>
        <fullName evidence="2">Uncharacterized protein</fullName>
    </submittedName>
</protein>
<feature type="chain" id="PRO_5040224916" evidence="1">
    <location>
        <begin position="24"/>
        <end position="148"/>
    </location>
</feature>
<gene>
    <name evidence="2" type="ORF">CSOL1703_00014660</name>
</gene>
<accession>A0A9P0EKW8</accession>
<feature type="signal peptide" evidence="1">
    <location>
        <begin position="1"/>
        <end position="23"/>
    </location>
</feature>
<sequence>MHISNNLAAIAAAVLAVTQPAAAAPVDGMGLQINFYKSPTCGEPTGEAFTWWNKFPLTGRRGSTGPYKEAQCFSLNMPGNSGSLKAAAAYASQGGVTDGECWLYDDWGCKGNSKLIKSIGMQADCHASRSKDKWLWKSAWCTTVNSPW</sequence>
<reference evidence="3" key="1">
    <citation type="submission" date="2019-06" db="EMBL/GenBank/DDBJ databases">
        <authorList>
            <person name="Broberg M."/>
        </authorList>
    </citation>
    <scope>NUCLEOTIDE SEQUENCE [LARGE SCALE GENOMIC DNA]</scope>
</reference>
<reference evidence="2 3" key="2">
    <citation type="submission" date="2021-10" db="EMBL/GenBank/DDBJ databases">
        <authorList>
            <person name="Piombo E."/>
        </authorList>
    </citation>
    <scope>NUCLEOTIDE SEQUENCE [LARGE SCALE GENOMIC DNA]</scope>
</reference>
<dbReference type="EMBL" id="CABFOC020000040">
    <property type="protein sequence ID" value="CAH0051338.1"/>
    <property type="molecule type" value="Genomic_DNA"/>
</dbReference>
<dbReference type="Proteomes" id="UP000775872">
    <property type="component" value="Unassembled WGS sequence"/>
</dbReference>
<evidence type="ECO:0000313" key="2">
    <source>
        <dbReference type="EMBL" id="CAH0051338.1"/>
    </source>
</evidence>
<dbReference type="AlphaFoldDB" id="A0A9P0EKW8"/>
<name>A0A9P0EKW8_9HYPO</name>
<keyword evidence="3" id="KW-1185">Reference proteome</keyword>
<evidence type="ECO:0000256" key="1">
    <source>
        <dbReference type="SAM" id="SignalP"/>
    </source>
</evidence>